<dbReference type="RefSeq" id="WP_380674901.1">
    <property type="nucleotide sequence ID" value="NZ_CP173186.1"/>
</dbReference>
<name>A0ABV6ED32_9GAMM</name>
<keyword evidence="2" id="KW-1185">Reference proteome</keyword>
<reference evidence="1 2" key="1">
    <citation type="submission" date="2024-09" db="EMBL/GenBank/DDBJ databases">
        <authorList>
            <person name="Sun Q."/>
            <person name="Mori K."/>
        </authorList>
    </citation>
    <scope>NUCLEOTIDE SEQUENCE [LARGE SCALE GENOMIC DNA]</scope>
    <source>
        <strain evidence="1 2">CCM 8626</strain>
    </source>
</reference>
<evidence type="ECO:0000313" key="1">
    <source>
        <dbReference type="EMBL" id="MFC0226891.1"/>
    </source>
</evidence>
<dbReference type="Pfam" id="PF11739">
    <property type="entry name" value="YdbH-like"/>
    <property type="match status" value="1"/>
</dbReference>
<proteinExistence type="predicted"/>
<organism evidence="1 2">
    <name type="scientific">Serratia aquatilis</name>
    <dbReference type="NCBI Taxonomy" id="1737515"/>
    <lineage>
        <taxon>Bacteria</taxon>
        <taxon>Pseudomonadati</taxon>
        <taxon>Pseudomonadota</taxon>
        <taxon>Gammaproteobacteria</taxon>
        <taxon>Enterobacterales</taxon>
        <taxon>Yersiniaceae</taxon>
        <taxon>Serratia</taxon>
    </lineage>
</organism>
<dbReference type="Proteomes" id="UP001589792">
    <property type="component" value="Unassembled WGS sequence"/>
</dbReference>
<gene>
    <name evidence="1" type="ORF">ACFFJ3_10325</name>
</gene>
<comment type="caution">
    <text evidence="1">The sequence shown here is derived from an EMBL/GenBank/DDBJ whole genome shotgun (WGS) entry which is preliminary data.</text>
</comment>
<protein>
    <submittedName>
        <fullName evidence="1">YdbH family protein</fullName>
    </submittedName>
</protein>
<dbReference type="NCBIfam" id="NF007971">
    <property type="entry name" value="PRK10695.1"/>
    <property type="match status" value="1"/>
</dbReference>
<sequence>MAKLLKFCGGILLLLFALLILIWQALPHWLPLLVNRILPTGTAISLTSSPNWRGEALTLPNVQLSVHGCRLLNVVNPHIGYRHERWELQLQRFELDSLCLSHLPVSQNGNAIALPLADLQRHLPNVQISVAQFVVAPWQKYAGRADWVAEKGSLSVHYAGEALSFNAVLDHGQRLDLQNFSLQIPELPEPLRLSGTLNLPPILGSLPFDGVLKGELNTLYTPLPLIFDLSWKQLQGKLDIREKGGEQLLAHLPWRIADRQFHIEEGEWRWPYAQQPLNGGINLTLQHWNSDWDEAEFSARLNVITAGKIGKANAVLILGPAKIGQNNNPIDFQLNGRANLADLSFTGTLPGRLHEPFDNPSVTLKSGAILRAYGNIIPKLKLNEVRWPLAGVRVSMAGVNGRLQAILRASDSYWGQFQLHLDGQAQDFWPDRGNWQWHYWGNGGLSPLQARWDVSGKGYWRDKVIAMDQFTANFDRLNYGPVTVESPKMILSRPLLWRRSAEKSHFSGSLRLNADKTRFSNGSYLPQSQLDVQLQGPSIDNFTLNGEFHAGNIGPVRLNGRWDGERLRGSGWWPKQPLTVLQPFLPADLKVKLRDGEFYAQSAFSVTRKQGLKAGGHWVVRNGDMWLSEGKLNGLDFLLSYRLKDQIWQLGVQQPVILRIKSLQNLFDMQNISANLQGFYPYSDAQPLKLSNIGVELLRGYLGLSGLTLPARQPTVLTLRKIDLSELLYVLKIKQFALSGKVNGELPVYLYDAQWLIKEGWLESSGPLTLRLEPDMLKEITKRDVVAGTALKWFSYLEISQSRININLDNLGMLQMQTETHGVNTQISNPRSVILKHRHQENILHLWRSLRFGDNLQEQLEQALLLPTRSRK</sequence>
<dbReference type="InterPro" id="IPR021730">
    <property type="entry name" value="YdbH"/>
</dbReference>
<accession>A0ABV6ED32</accession>
<dbReference type="EMBL" id="JBHLXG010000008">
    <property type="protein sequence ID" value="MFC0226891.1"/>
    <property type="molecule type" value="Genomic_DNA"/>
</dbReference>
<evidence type="ECO:0000313" key="2">
    <source>
        <dbReference type="Proteomes" id="UP001589792"/>
    </source>
</evidence>